<comment type="similarity">
    <text evidence="2 11">Belongs to the spermidine/spermine synthase family.</text>
</comment>
<comment type="pathway">
    <text evidence="1">Amine and polyamine biosynthesis; spermidine biosynthesis; spermidine from putrescine: step 1/1.</text>
</comment>
<dbReference type="OrthoDB" id="38125at2759"/>
<dbReference type="InterPro" id="IPR030374">
    <property type="entry name" value="PABS"/>
</dbReference>
<dbReference type="InterPro" id="IPR035246">
    <property type="entry name" value="Spermidine_synt_N"/>
</dbReference>
<proteinExistence type="inferred from homology"/>
<dbReference type="EMBL" id="VIIS01001550">
    <property type="protein sequence ID" value="KAF0296559.1"/>
    <property type="molecule type" value="Genomic_DNA"/>
</dbReference>
<comment type="caution">
    <text evidence="13">The sequence shown here is derived from an EMBL/GenBank/DDBJ whole genome shotgun (WGS) entry which is preliminary data.</text>
</comment>
<evidence type="ECO:0000256" key="4">
    <source>
        <dbReference type="ARBA" id="ARBA00012455"/>
    </source>
</evidence>
<evidence type="ECO:0000313" key="14">
    <source>
        <dbReference type="Proteomes" id="UP000440578"/>
    </source>
</evidence>
<reference evidence="13 14" key="1">
    <citation type="submission" date="2019-07" db="EMBL/GenBank/DDBJ databases">
        <title>Draft genome assembly of a fouling barnacle, Amphibalanus amphitrite (Darwin, 1854): The first reference genome for Thecostraca.</title>
        <authorList>
            <person name="Kim W."/>
        </authorList>
    </citation>
    <scope>NUCLEOTIDE SEQUENCE [LARGE SCALE GENOMIC DNA]</scope>
    <source>
        <strain evidence="13">SNU_AA5</strain>
        <tissue evidence="13">Soma without cirri and trophi</tissue>
    </source>
</reference>
<gene>
    <name evidence="13" type="primary">Srm_1</name>
    <name evidence="13" type="ORF">FJT64_006016</name>
</gene>
<dbReference type="PANTHER" id="PTHR11558">
    <property type="entry name" value="SPERMIDINE/SPERMINE SYNTHASE"/>
    <property type="match status" value="1"/>
</dbReference>
<keyword evidence="14" id="KW-1185">Reference proteome</keyword>
<dbReference type="NCBIfam" id="NF002010">
    <property type="entry name" value="PRK00811.1"/>
    <property type="match status" value="1"/>
</dbReference>
<evidence type="ECO:0000259" key="12">
    <source>
        <dbReference type="PROSITE" id="PS51006"/>
    </source>
</evidence>
<dbReference type="CDD" id="cd02440">
    <property type="entry name" value="AdoMet_MTases"/>
    <property type="match status" value="1"/>
</dbReference>
<comment type="catalytic activity">
    <reaction evidence="6">
        <text>S-adenosyl 3-(methylsulfanyl)propylamine + putrescine = S-methyl-5'-thioadenosine + spermidine + H(+)</text>
        <dbReference type="Rhea" id="RHEA:12721"/>
        <dbReference type="ChEBI" id="CHEBI:15378"/>
        <dbReference type="ChEBI" id="CHEBI:17509"/>
        <dbReference type="ChEBI" id="CHEBI:57443"/>
        <dbReference type="ChEBI" id="CHEBI:57834"/>
        <dbReference type="ChEBI" id="CHEBI:326268"/>
        <dbReference type="EC" id="2.5.1.16"/>
    </reaction>
</comment>
<dbReference type="EC" id="2.5.1.16" evidence="4"/>
<keyword evidence="5 10" id="KW-0808">Transferase</keyword>
<dbReference type="Gene3D" id="3.40.50.150">
    <property type="entry name" value="Vaccinia Virus protein VP39"/>
    <property type="match status" value="1"/>
</dbReference>
<dbReference type="PANTHER" id="PTHR11558:SF11">
    <property type="entry name" value="SPERMIDINE SYNTHASE"/>
    <property type="match status" value="1"/>
</dbReference>
<feature type="active site" description="Proton acceptor" evidence="10">
    <location>
        <position position="161"/>
    </location>
</feature>
<dbReference type="NCBIfam" id="TIGR00417">
    <property type="entry name" value="speE"/>
    <property type="match status" value="1"/>
</dbReference>
<dbReference type="PROSITE" id="PS01330">
    <property type="entry name" value="PABS_1"/>
    <property type="match status" value="1"/>
</dbReference>
<comment type="function">
    <text evidence="7">Catalyzes the production of spermidine from putrescine and decarboxylated S-adenosylmethionine (dcSAM). Has a strong preference for putrescine as substrate, and has very low activity towards 1,3-diaminopropane. Has extremely low activity towards spermidine.</text>
</comment>
<dbReference type="SUPFAM" id="SSF53335">
    <property type="entry name" value="S-adenosyl-L-methionine-dependent methyltransferases"/>
    <property type="match status" value="1"/>
</dbReference>
<dbReference type="Proteomes" id="UP000440578">
    <property type="component" value="Unassembled WGS sequence"/>
</dbReference>
<evidence type="ECO:0000256" key="7">
    <source>
        <dbReference type="ARBA" id="ARBA00053963"/>
    </source>
</evidence>
<dbReference type="GO" id="GO:0005829">
    <property type="term" value="C:cytosol"/>
    <property type="evidence" value="ECO:0007669"/>
    <property type="project" value="TreeGrafter"/>
</dbReference>
<evidence type="ECO:0000256" key="3">
    <source>
        <dbReference type="ARBA" id="ARBA00011774"/>
    </source>
</evidence>
<evidence type="ECO:0000256" key="11">
    <source>
        <dbReference type="RuleBase" id="RU003836"/>
    </source>
</evidence>
<dbReference type="InterPro" id="IPR029063">
    <property type="entry name" value="SAM-dependent_MTases_sf"/>
</dbReference>
<organism evidence="13 14">
    <name type="scientific">Amphibalanus amphitrite</name>
    <name type="common">Striped barnacle</name>
    <name type="synonym">Balanus amphitrite</name>
    <dbReference type="NCBI Taxonomy" id="1232801"/>
    <lineage>
        <taxon>Eukaryota</taxon>
        <taxon>Metazoa</taxon>
        <taxon>Ecdysozoa</taxon>
        <taxon>Arthropoda</taxon>
        <taxon>Crustacea</taxon>
        <taxon>Multicrustacea</taxon>
        <taxon>Cirripedia</taxon>
        <taxon>Thoracica</taxon>
        <taxon>Thoracicalcarea</taxon>
        <taxon>Balanomorpha</taxon>
        <taxon>Balanoidea</taxon>
        <taxon>Balanidae</taxon>
        <taxon>Amphibalaninae</taxon>
        <taxon>Amphibalanus</taxon>
    </lineage>
</organism>
<dbReference type="HAMAP" id="MF_00198">
    <property type="entry name" value="Spermidine_synth"/>
    <property type="match status" value="1"/>
</dbReference>
<evidence type="ECO:0000256" key="5">
    <source>
        <dbReference type="ARBA" id="ARBA00022679"/>
    </source>
</evidence>
<dbReference type="AlphaFoldDB" id="A0A6A4VUE9"/>
<dbReference type="Pfam" id="PF01564">
    <property type="entry name" value="Spermine_synth"/>
    <property type="match status" value="1"/>
</dbReference>
<evidence type="ECO:0000256" key="2">
    <source>
        <dbReference type="ARBA" id="ARBA00007867"/>
    </source>
</evidence>
<dbReference type="FunFam" id="3.40.50.150:FF:000013">
    <property type="entry name" value="Spermidine synthase"/>
    <property type="match status" value="1"/>
</dbReference>
<dbReference type="InterPro" id="IPR030373">
    <property type="entry name" value="PABS_CS"/>
</dbReference>
<evidence type="ECO:0000256" key="6">
    <source>
        <dbReference type="ARBA" id="ARBA00049307"/>
    </source>
</evidence>
<sequence>MDDIKTGWFSELSTLWPGQCLSLEVEEVLFHEKSKFQDIMVIQSKAFGRTLILDGVIQCTEKDEFSYQEMITFLPLNSHPQPRKVLIVGGGDGGVAREAVRHPAVEQVVMCEIDQMVVDVSKRLLPFMAAGFQSPKLELHFGDGLEFMKQHRDEFDVIITDSSDPVGPACTLFEENYFELMSSALRAGGIICSQGENMWFHQDIIRKVMDGCRKYYGSVSYGFTTIPTYPGGQIGFVLAAKDQGVDFSRPRRELTEPELDAMGLRYYSAEVHRAAFVLPRFVRQALAAPQ</sequence>
<accession>A0A6A4VUE9</accession>
<protein>
    <recommendedName>
        <fullName evidence="8">Spermidine synthase</fullName>
        <ecNumber evidence="4">2.5.1.16</ecNumber>
    </recommendedName>
    <alternativeName>
        <fullName evidence="9">Putrescine aminopropyltransferase</fullName>
    </alternativeName>
</protein>
<evidence type="ECO:0000256" key="9">
    <source>
        <dbReference type="ARBA" id="ARBA00082964"/>
    </source>
</evidence>
<name>A0A6A4VUE9_AMPAM</name>
<evidence type="ECO:0000313" key="13">
    <source>
        <dbReference type="EMBL" id="KAF0296559.1"/>
    </source>
</evidence>
<evidence type="ECO:0000256" key="8">
    <source>
        <dbReference type="ARBA" id="ARBA00072554"/>
    </source>
</evidence>
<evidence type="ECO:0000256" key="10">
    <source>
        <dbReference type="PROSITE-ProRule" id="PRU00354"/>
    </source>
</evidence>
<dbReference type="Gene3D" id="2.30.140.10">
    <property type="entry name" value="Spermidine synthase, tetramerisation domain"/>
    <property type="match status" value="1"/>
</dbReference>
<comment type="subunit">
    <text evidence="3">Homodimer or homotetramer.</text>
</comment>
<dbReference type="Pfam" id="PF17284">
    <property type="entry name" value="Spermine_synt_N"/>
    <property type="match status" value="1"/>
</dbReference>
<dbReference type="GO" id="GO:0008295">
    <property type="term" value="P:spermidine biosynthetic process"/>
    <property type="evidence" value="ECO:0007669"/>
    <property type="project" value="TreeGrafter"/>
</dbReference>
<dbReference type="PROSITE" id="PS51006">
    <property type="entry name" value="PABS_2"/>
    <property type="match status" value="1"/>
</dbReference>
<feature type="domain" description="PABS" evidence="12">
    <location>
        <begin position="6"/>
        <end position="241"/>
    </location>
</feature>
<dbReference type="InterPro" id="IPR001045">
    <property type="entry name" value="Spermi_synthase"/>
</dbReference>
<dbReference type="FunFam" id="2.30.140.10:FF:000001">
    <property type="entry name" value="SPE3p Spermidine synthase"/>
    <property type="match status" value="1"/>
</dbReference>
<dbReference type="InterPro" id="IPR037163">
    <property type="entry name" value="Spermidine_synt_N_sf"/>
</dbReference>
<dbReference type="GO" id="GO:0004766">
    <property type="term" value="F:spermidine synthase activity"/>
    <property type="evidence" value="ECO:0007669"/>
    <property type="project" value="UniProtKB-EC"/>
</dbReference>
<keyword evidence="10" id="KW-0620">Polyamine biosynthesis</keyword>
<evidence type="ECO:0000256" key="1">
    <source>
        <dbReference type="ARBA" id="ARBA00005123"/>
    </source>
</evidence>